<name>A0ABQ5KCJ9_9EUKA</name>
<comment type="caution">
    <text evidence="1">The sequence shown here is derived from an EMBL/GenBank/DDBJ whole genome shotgun (WGS) entry which is preliminary data.</text>
</comment>
<gene>
    <name evidence="1" type="ORF">ADUPG1_005311</name>
</gene>
<feature type="non-terminal residue" evidence="1">
    <location>
        <position position="29"/>
    </location>
</feature>
<proteinExistence type="predicted"/>
<evidence type="ECO:0000313" key="1">
    <source>
        <dbReference type="EMBL" id="GKT29652.1"/>
    </source>
</evidence>
<evidence type="ECO:0000313" key="2">
    <source>
        <dbReference type="Proteomes" id="UP001057375"/>
    </source>
</evidence>
<reference evidence="1" key="1">
    <citation type="submission" date="2022-03" db="EMBL/GenBank/DDBJ databases">
        <title>Draft genome sequence of Aduncisulcus paluster, a free-living microaerophilic Fornicata.</title>
        <authorList>
            <person name="Yuyama I."/>
            <person name="Kume K."/>
            <person name="Tamura T."/>
            <person name="Inagaki Y."/>
            <person name="Hashimoto T."/>
        </authorList>
    </citation>
    <scope>NUCLEOTIDE SEQUENCE</scope>
    <source>
        <strain evidence="1">NY0171</strain>
    </source>
</reference>
<dbReference type="EMBL" id="BQXS01008424">
    <property type="protein sequence ID" value="GKT29652.1"/>
    <property type="molecule type" value="Genomic_DNA"/>
</dbReference>
<organism evidence="1 2">
    <name type="scientific">Aduncisulcus paluster</name>
    <dbReference type="NCBI Taxonomy" id="2918883"/>
    <lineage>
        <taxon>Eukaryota</taxon>
        <taxon>Metamonada</taxon>
        <taxon>Carpediemonas-like organisms</taxon>
        <taxon>Aduncisulcus</taxon>
    </lineage>
</organism>
<sequence length="29" mass="3255">MKRISGNDVKWFEQLTTLSTGEDTSVVLV</sequence>
<protein>
    <submittedName>
        <fullName evidence="1">Uncharacterized protein</fullName>
    </submittedName>
</protein>
<dbReference type="Proteomes" id="UP001057375">
    <property type="component" value="Unassembled WGS sequence"/>
</dbReference>
<keyword evidence="2" id="KW-1185">Reference proteome</keyword>
<accession>A0ABQ5KCJ9</accession>